<sequence length="78" mass="8537">MNLPDSSINPSAMAYDPQNHPFTLPVQQLLLQCRAEQPFYLPPHAGSTPGTMLAGAFGYALFKSTCRYADTYPFLPGT</sequence>
<accession>A0A1H6FFH9</accession>
<evidence type="ECO:0000313" key="2">
    <source>
        <dbReference type="Proteomes" id="UP000236724"/>
    </source>
</evidence>
<proteinExistence type="predicted"/>
<gene>
    <name evidence="1" type="ORF">MBHS_03680</name>
</gene>
<evidence type="ECO:0000313" key="1">
    <source>
        <dbReference type="EMBL" id="SEH07795.1"/>
    </source>
</evidence>
<dbReference type="EMBL" id="FMSV02000540">
    <property type="protein sequence ID" value="SEH07795.1"/>
    <property type="molecule type" value="Genomic_DNA"/>
</dbReference>
<dbReference type="Proteomes" id="UP000236724">
    <property type="component" value="Unassembled WGS sequence"/>
</dbReference>
<protein>
    <submittedName>
        <fullName evidence="1">Uncharacterized protein</fullName>
    </submittedName>
</protein>
<dbReference type="OrthoDB" id="9971616at2"/>
<dbReference type="RefSeq" id="WP_103921415.1">
    <property type="nucleotide sequence ID" value="NZ_FMSV02000540.1"/>
</dbReference>
<reference evidence="1 2" key="1">
    <citation type="submission" date="2016-10" db="EMBL/GenBank/DDBJ databases">
        <authorList>
            <person name="de Groot N.N."/>
        </authorList>
    </citation>
    <scope>NUCLEOTIDE SEQUENCE [LARGE SCALE GENOMIC DNA]</scope>
    <source>
        <strain evidence="1">MBHS1</strain>
    </source>
</reference>
<dbReference type="AlphaFoldDB" id="A0A1H6FFH9"/>
<organism evidence="1 2">
    <name type="scientific">Candidatus Venteria ishoeyi</name>
    <dbReference type="NCBI Taxonomy" id="1899563"/>
    <lineage>
        <taxon>Bacteria</taxon>
        <taxon>Pseudomonadati</taxon>
        <taxon>Pseudomonadota</taxon>
        <taxon>Gammaproteobacteria</taxon>
        <taxon>Thiotrichales</taxon>
        <taxon>Thiotrichaceae</taxon>
        <taxon>Venteria</taxon>
    </lineage>
</organism>
<name>A0A1H6FFH9_9GAMM</name>
<keyword evidence="2" id="KW-1185">Reference proteome</keyword>